<dbReference type="Proteomes" id="UP001168821">
    <property type="component" value="Unassembled WGS sequence"/>
</dbReference>
<protein>
    <submittedName>
        <fullName evidence="1">Uncharacterized protein</fullName>
    </submittedName>
</protein>
<evidence type="ECO:0000313" key="2">
    <source>
        <dbReference type="Proteomes" id="UP001168821"/>
    </source>
</evidence>
<organism evidence="1 2">
    <name type="scientific">Zophobas morio</name>
    <dbReference type="NCBI Taxonomy" id="2755281"/>
    <lineage>
        <taxon>Eukaryota</taxon>
        <taxon>Metazoa</taxon>
        <taxon>Ecdysozoa</taxon>
        <taxon>Arthropoda</taxon>
        <taxon>Hexapoda</taxon>
        <taxon>Insecta</taxon>
        <taxon>Pterygota</taxon>
        <taxon>Neoptera</taxon>
        <taxon>Endopterygota</taxon>
        <taxon>Coleoptera</taxon>
        <taxon>Polyphaga</taxon>
        <taxon>Cucujiformia</taxon>
        <taxon>Tenebrionidae</taxon>
        <taxon>Zophobas</taxon>
    </lineage>
</organism>
<dbReference type="EMBL" id="JALNTZ010000003">
    <property type="protein sequence ID" value="KAJ3659734.1"/>
    <property type="molecule type" value="Genomic_DNA"/>
</dbReference>
<sequence length="306" mass="34360">MESRLQNLTTENSLLRGEIEKLNKLCQSRPTSDCNLTPTDVSTKTSYADAIAKNSQQTVIVKPKDQEQPINKTKSDILSKINPVESSLNIGKVKNLKEGSVLLGCDDVSKFKQLSETNKLYNDYDIKVVKTLRPRIRIAGISDSVDENNILKYLVKQNEIIFDKDSEYKLLIKFSKIKNNEDRFQVLVEVDVSTYKRALSLGHCLIGLDGCSIYSGIGVSRCFQCNGFNHSSSKCNKELSCPKCSDKHKIQDCKAENLCCGNCFNLKRDGKSQDIDTNHAAWDYNSCHAYNLAVNKIKQDVFGLPI</sequence>
<dbReference type="AlphaFoldDB" id="A0AA38IRI6"/>
<keyword evidence="2" id="KW-1185">Reference proteome</keyword>
<gene>
    <name evidence="1" type="ORF">Zmor_011408</name>
</gene>
<proteinExistence type="predicted"/>
<comment type="caution">
    <text evidence="1">The sequence shown here is derived from an EMBL/GenBank/DDBJ whole genome shotgun (WGS) entry which is preliminary data.</text>
</comment>
<reference evidence="1" key="1">
    <citation type="journal article" date="2023" name="G3 (Bethesda)">
        <title>Whole genome assemblies of Zophobas morio and Tenebrio molitor.</title>
        <authorList>
            <person name="Kaur S."/>
            <person name="Stinson S.A."/>
            <person name="diCenzo G.C."/>
        </authorList>
    </citation>
    <scope>NUCLEOTIDE SEQUENCE</scope>
    <source>
        <strain evidence="1">QUZm001</strain>
    </source>
</reference>
<name>A0AA38IRI6_9CUCU</name>
<accession>A0AA38IRI6</accession>
<evidence type="ECO:0000313" key="1">
    <source>
        <dbReference type="EMBL" id="KAJ3659734.1"/>
    </source>
</evidence>